<name>A0ACB9TQ60_HOLOL</name>
<gene>
    <name evidence="1" type="ORF">MML48_2g00000400</name>
</gene>
<comment type="caution">
    <text evidence="1">The sequence shown here is derived from an EMBL/GenBank/DDBJ whole genome shotgun (WGS) entry which is preliminary data.</text>
</comment>
<keyword evidence="2" id="KW-1185">Reference proteome</keyword>
<reference evidence="1" key="1">
    <citation type="submission" date="2022-04" db="EMBL/GenBank/DDBJ databases">
        <title>Chromosome-scale genome assembly of Holotrichia oblita Faldermann.</title>
        <authorList>
            <person name="Rongchong L."/>
        </authorList>
    </citation>
    <scope>NUCLEOTIDE SEQUENCE</scope>
    <source>
        <tissue evidence="1">All body</tissue>
    </source>
</reference>
<proteinExistence type="predicted"/>
<dbReference type="EMBL" id="CM043016">
    <property type="protein sequence ID" value="KAI4468769.1"/>
    <property type="molecule type" value="Genomic_DNA"/>
</dbReference>
<accession>A0ACB9TQ60</accession>
<protein>
    <submittedName>
        <fullName evidence="1">Protein kinase c mu</fullName>
    </submittedName>
</protein>
<evidence type="ECO:0000313" key="1">
    <source>
        <dbReference type="EMBL" id="KAI4468769.1"/>
    </source>
</evidence>
<sequence length="170" mass="19542">MSNRVRIPHTFVLHTYTRPTVCQYCKKLLKGIFKQGLQCKDCNYNAHKKCIEKIPKDCTGELLKDLTGNCDYAESTASTDSHTLYLIEDEGDVDKIIGTHENGTPYTEIFPVHDDDNDSVSSRYLLIQNNYLYINDACVRQFFFLTQCQHSFTTNCSVGKAYKEKRFEGN</sequence>
<organism evidence="1 2">
    <name type="scientific">Holotrichia oblita</name>
    <name type="common">Chafer beetle</name>
    <dbReference type="NCBI Taxonomy" id="644536"/>
    <lineage>
        <taxon>Eukaryota</taxon>
        <taxon>Metazoa</taxon>
        <taxon>Ecdysozoa</taxon>
        <taxon>Arthropoda</taxon>
        <taxon>Hexapoda</taxon>
        <taxon>Insecta</taxon>
        <taxon>Pterygota</taxon>
        <taxon>Neoptera</taxon>
        <taxon>Endopterygota</taxon>
        <taxon>Coleoptera</taxon>
        <taxon>Polyphaga</taxon>
        <taxon>Scarabaeiformia</taxon>
        <taxon>Scarabaeidae</taxon>
        <taxon>Melolonthinae</taxon>
        <taxon>Holotrichia</taxon>
    </lineage>
</organism>
<dbReference type="Proteomes" id="UP001056778">
    <property type="component" value="Chromosome 2"/>
</dbReference>
<evidence type="ECO:0000313" key="2">
    <source>
        <dbReference type="Proteomes" id="UP001056778"/>
    </source>
</evidence>
<keyword evidence="1" id="KW-0418">Kinase</keyword>
<keyword evidence="1" id="KW-0808">Transferase</keyword>